<keyword evidence="8" id="KW-1185">Reference proteome</keyword>
<evidence type="ECO:0000256" key="3">
    <source>
        <dbReference type="ARBA" id="ARBA00022833"/>
    </source>
</evidence>
<protein>
    <recommendedName>
        <fullName evidence="6">GRF-type domain-containing protein</fullName>
    </recommendedName>
</protein>
<keyword evidence="2 4" id="KW-0863">Zinc-finger</keyword>
<dbReference type="Pfam" id="PF06839">
    <property type="entry name" value="Zn_ribbon_GRF"/>
    <property type="match status" value="1"/>
</dbReference>
<feature type="domain" description="GRF-type" evidence="6">
    <location>
        <begin position="49"/>
        <end position="92"/>
    </location>
</feature>
<dbReference type="PANTHER" id="PTHR33248">
    <property type="entry name" value="ZINC ION-BINDING PROTEIN"/>
    <property type="match status" value="1"/>
</dbReference>
<gene>
    <name evidence="7" type="ORF">PIB30_023746</name>
</gene>
<organism evidence="7 8">
    <name type="scientific">Stylosanthes scabra</name>
    <dbReference type="NCBI Taxonomy" id="79078"/>
    <lineage>
        <taxon>Eukaryota</taxon>
        <taxon>Viridiplantae</taxon>
        <taxon>Streptophyta</taxon>
        <taxon>Embryophyta</taxon>
        <taxon>Tracheophyta</taxon>
        <taxon>Spermatophyta</taxon>
        <taxon>Magnoliopsida</taxon>
        <taxon>eudicotyledons</taxon>
        <taxon>Gunneridae</taxon>
        <taxon>Pentapetalae</taxon>
        <taxon>rosids</taxon>
        <taxon>fabids</taxon>
        <taxon>Fabales</taxon>
        <taxon>Fabaceae</taxon>
        <taxon>Papilionoideae</taxon>
        <taxon>50 kb inversion clade</taxon>
        <taxon>dalbergioids sensu lato</taxon>
        <taxon>Dalbergieae</taxon>
        <taxon>Pterocarpus clade</taxon>
        <taxon>Stylosanthes</taxon>
    </lineage>
</organism>
<feature type="compositionally biased region" description="Low complexity" evidence="5">
    <location>
        <begin position="24"/>
        <end position="33"/>
    </location>
</feature>
<evidence type="ECO:0000259" key="6">
    <source>
        <dbReference type="PROSITE" id="PS51999"/>
    </source>
</evidence>
<accession>A0ABU6W971</accession>
<name>A0ABU6W971_9FABA</name>
<keyword evidence="3" id="KW-0862">Zinc</keyword>
<comment type="caution">
    <text evidence="7">The sequence shown here is derived from an EMBL/GenBank/DDBJ whole genome shotgun (WGS) entry which is preliminary data.</text>
</comment>
<dbReference type="PROSITE" id="PS51999">
    <property type="entry name" value="ZF_GRF"/>
    <property type="match status" value="1"/>
</dbReference>
<feature type="region of interest" description="Disordered" evidence="5">
    <location>
        <begin position="1"/>
        <end position="43"/>
    </location>
</feature>
<evidence type="ECO:0000256" key="1">
    <source>
        <dbReference type="ARBA" id="ARBA00022723"/>
    </source>
</evidence>
<sequence length="115" mass="12747">MGSNRERWPASNRGSGRDVGDGEGWSATKASSGSAGGLKKKSRFVSPECNCGSYAILFMSSTLRNPNRLFYECPYFKTPAPHCKFFKWLDEYVASCDDEVTKPPYIGCGKQLECQ</sequence>
<evidence type="ECO:0000256" key="2">
    <source>
        <dbReference type="ARBA" id="ARBA00022771"/>
    </source>
</evidence>
<dbReference type="Proteomes" id="UP001341840">
    <property type="component" value="Unassembled WGS sequence"/>
</dbReference>
<keyword evidence="1" id="KW-0479">Metal-binding</keyword>
<proteinExistence type="predicted"/>
<evidence type="ECO:0000313" key="7">
    <source>
        <dbReference type="EMBL" id="MED6181904.1"/>
    </source>
</evidence>
<evidence type="ECO:0000256" key="5">
    <source>
        <dbReference type="SAM" id="MobiDB-lite"/>
    </source>
</evidence>
<evidence type="ECO:0000313" key="8">
    <source>
        <dbReference type="Proteomes" id="UP001341840"/>
    </source>
</evidence>
<dbReference type="InterPro" id="IPR010666">
    <property type="entry name" value="Znf_GRF"/>
</dbReference>
<reference evidence="7 8" key="1">
    <citation type="journal article" date="2023" name="Plants (Basel)">
        <title>Bridging the Gap: Combining Genomics and Transcriptomics Approaches to Understand Stylosanthes scabra, an Orphan Legume from the Brazilian Caatinga.</title>
        <authorList>
            <person name="Ferreira-Neto J.R.C."/>
            <person name="da Silva M.D."/>
            <person name="Binneck E."/>
            <person name="de Melo N.F."/>
            <person name="da Silva R.H."/>
            <person name="de Melo A.L.T.M."/>
            <person name="Pandolfi V."/>
            <person name="Bustamante F.O."/>
            <person name="Brasileiro-Vidal A.C."/>
            <person name="Benko-Iseppon A.M."/>
        </authorList>
    </citation>
    <scope>NUCLEOTIDE SEQUENCE [LARGE SCALE GENOMIC DNA]</scope>
    <source>
        <tissue evidence="7">Leaves</tissue>
    </source>
</reference>
<dbReference type="EMBL" id="JASCZI010181326">
    <property type="protein sequence ID" value="MED6181904.1"/>
    <property type="molecule type" value="Genomic_DNA"/>
</dbReference>
<evidence type="ECO:0000256" key="4">
    <source>
        <dbReference type="PROSITE-ProRule" id="PRU01343"/>
    </source>
</evidence>